<keyword evidence="7 11" id="KW-0808">Transferase</keyword>
<dbReference type="STRING" id="89093.SAMN04488558_1019"/>
<reference evidence="14 15" key="1">
    <citation type="submission" date="2016-10" db="EMBL/GenBank/DDBJ databases">
        <authorList>
            <person name="de Groot N.N."/>
        </authorList>
    </citation>
    <scope>NUCLEOTIDE SEQUENCE [LARGE SCALE GENOMIC DNA]</scope>
    <source>
        <strain evidence="14 15">DSM 15695</strain>
    </source>
</reference>
<organism evidence="14 15">
    <name type="scientific">Ignavigranum ruoffiae</name>
    <dbReference type="NCBI Taxonomy" id="89093"/>
    <lineage>
        <taxon>Bacteria</taxon>
        <taxon>Bacillati</taxon>
        <taxon>Bacillota</taxon>
        <taxon>Bacilli</taxon>
        <taxon>Lactobacillales</taxon>
        <taxon>Aerococcaceae</taxon>
        <taxon>Ignavigranum</taxon>
    </lineage>
</organism>
<feature type="domain" description="GtfA extended beta-sheet meander" evidence="13">
    <location>
        <begin position="95"/>
        <end position="189"/>
    </location>
</feature>
<dbReference type="GO" id="GO:0000166">
    <property type="term" value="F:nucleotide binding"/>
    <property type="evidence" value="ECO:0007669"/>
    <property type="project" value="UniProtKB-KW"/>
</dbReference>
<dbReference type="GO" id="GO:0016757">
    <property type="term" value="F:glycosyltransferase activity"/>
    <property type="evidence" value="ECO:0007669"/>
    <property type="project" value="UniProtKB-UniRule"/>
</dbReference>
<dbReference type="PANTHER" id="PTHR12526:SF629">
    <property type="entry name" value="TEICHURONIC ACID BIOSYNTHESIS GLYCOSYLTRANSFERASE TUAH-RELATED"/>
    <property type="match status" value="1"/>
</dbReference>
<dbReference type="Proteomes" id="UP000198833">
    <property type="component" value="Unassembled WGS sequence"/>
</dbReference>
<gene>
    <name evidence="11" type="primary">gtfA</name>
    <name evidence="14" type="ORF">SAMN04488558_1019</name>
</gene>
<comment type="catalytic activity">
    <reaction evidence="10 11">
        <text>L-seryl-[protein] + UDP-N-acetyl-alpha-D-glucosamine = 3-O-[N-acetyl-alpha-D-glucosaminyl]-L-seryl-[protein] + UDP + H(+)</text>
        <dbReference type="Rhea" id="RHEA:59872"/>
        <dbReference type="Rhea" id="RHEA-COMP:9863"/>
        <dbReference type="Rhea" id="RHEA-COMP:15471"/>
        <dbReference type="ChEBI" id="CHEBI:15378"/>
        <dbReference type="ChEBI" id="CHEBI:29999"/>
        <dbReference type="ChEBI" id="CHEBI:57705"/>
        <dbReference type="ChEBI" id="CHEBI:58223"/>
        <dbReference type="ChEBI" id="CHEBI:143279"/>
    </reaction>
</comment>
<evidence type="ECO:0000256" key="6">
    <source>
        <dbReference type="ARBA" id="ARBA00022676"/>
    </source>
</evidence>
<dbReference type="RefSeq" id="WP_092569502.1">
    <property type="nucleotide sequence ID" value="NZ_FOEN01000001.1"/>
</dbReference>
<dbReference type="FunFam" id="3.40.50.2000:FF:000196">
    <property type="entry name" value="UDP-N-acetylglucosamine--peptide N-acetylglucosaminyltransferase GtfA subunit"/>
    <property type="match status" value="1"/>
</dbReference>
<dbReference type="SUPFAM" id="SSF53756">
    <property type="entry name" value="UDP-Glycosyltransferase/glycogen phosphorylase"/>
    <property type="match status" value="1"/>
</dbReference>
<keyword evidence="8 11" id="KW-0547">Nucleotide-binding</keyword>
<feature type="binding site" evidence="11">
    <location>
        <begin position="403"/>
        <end position="406"/>
    </location>
    <ligand>
        <name>N-acetyl-D-glucosamine</name>
        <dbReference type="ChEBI" id="CHEBI:506227"/>
    </ligand>
</feature>
<comment type="function">
    <text evidence="11">Required for polymorphic O-glycosylation of the serine-rich repeat protein in this bacteria. Catalyzes the first step in glycosylation by transferring N-acetylglucosamine from UDP-GlcNAc to serine residues in the substrate protein. Part of the accessory SecA2/SecY2 system specifically required to export serine-rich repeat cell wall proteins usually encoded upstream in the same operon.</text>
</comment>
<dbReference type="EMBL" id="FOEN01000001">
    <property type="protein sequence ID" value="SEP55825.1"/>
    <property type="molecule type" value="Genomic_DNA"/>
</dbReference>
<evidence type="ECO:0000256" key="10">
    <source>
        <dbReference type="ARBA" id="ARBA00052053"/>
    </source>
</evidence>
<evidence type="ECO:0000256" key="8">
    <source>
        <dbReference type="ARBA" id="ARBA00022741"/>
    </source>
</evidence>
<dbReference type="OrthoDB" id="9765175at2"/>
<protein>
    <recommendedName>
        <fullName evidence="11">UDP-N-acetylglucosamine--peptide N-acetylglucosaminyltransferase GtfA subunit</fullName>
        <ecNumber evidence="11">2.4.1.-</ecNumber>
    </recommendedName>
    <alternativeName>
        <fullName evidence="11">Glycosyltransferase GtfA</fullName>
    </alternativeName>
</protein>
<dbReference type="Pfam" id="PF00534">
    <property type="entry name" value="Glycos_transf_1"/>
    <property type="match status" value="1"/>
</dbReference>
<evidence type="ECO:0000256" key="3">
    <source>
        <dbReference type="ARBA" id="ARBA00009481"/>
    </source>
</evidence>
<evidence type="ECO:0000313" key="14">
    <source>
        <dbReference type="EMBL" id="SEP55825.1"/>
    </source>
</evidence>
<dbReference type="Pfam" id="PF22145">
    <property type="entry name" value="GtfA_EBD"/>
    <property type="match status" value="1"/>
</dbReference>
<evidence type="ECO:0000259" key="13">
    <source>
        <dbReference type="Pfam" id="PF22145"/>
    </source>
</evidence>
<evidence type="ECO:0000313" key="15">
    <source>
        <dbReference type="Proteomes" id="UP000198833"/>
    </source>
</evidence>
<evidence type="ECO:0000256" key="11">
    <source>
        <dbReference type="HAMAP-Rule" id="MF_01472"/>
    </source>
</evidence>
<dbReference type="HAMAP" id="MF_01472">
    <property type="entry name" value="GtfA"/>
    <property type="match status" value="1"/>
</dbReference>
<dbReference type="Gene3D" id="3.40.50.2000">
    <property type="entry name" value="Glycogen Phosphorylase B"/>
    <property type="match status" value="2"/>
</dbReference>
<name>A0A1H8YUD3_9LACT</name>
<sequence>MTVYNFNMGIGWASSGVEYAQYYRSLAFDYLDVDAKFIFTDLILNENIQTLTSNMGFKDQQVIWLYQAFSDLPIEASSYRLDQVLAQYVQQPIRFERAANIIRYYFNEQGDFLTCYLKKGTKDIVDRAEFVSRNCLIRKDYYASQLYLSEYYVPKDNQAKVRCRQFYNQDGSISLTEIIDEDKSIYRIDQEIFYSKAELVGYFILNLSLTEQDILLIDRSADIAEPIFRYHGPAKVGVIVHADHFSEPNTTDQRILWNNYYEYQFMNVEEVDFIVCATRPQSQLLANQFWHYYQKKPLIYTIPVGNLLTIKSNHNTRQPYALITASRLAKEKHIDLIIEAVVQARRQIPQLRLDIYGEGGERSSLEELIKAKHGQDYIHLKGHQDLNDIYQYYQAYVSASMSEGFGLTLMEAIGSGLAMIGFDVRYGNQNFIRPQENGYLLALGDKSRPYFIDQLSQAIIQLFSVDLPQMQARSYQLAEEFTLERVAGMWQDLIKEVIHA</sequence>
<feature type="binding site" evidence="11">
    <location>
        <begin position="383"/>
        <end position="384"/>
    </location>
    <ligand>
        <name>UDP</name>
        <dbReference type="ChEBI" id="CHEBI:58223"/>
    </ligand>
</feature>
<proteinExistence type="inferred from homology"/>
<dbReference type="UniPathway" id="UPA00378"/>
<keyword evidence="4 11" id="KW-1003">Cell membrane</keyword>
<dbReference type="InterPro" id="IPR054396">
    <property type="entry name" value="GtfA_EBD"/>
</dbReference>
<dbReference type="GO" id="GO:0005737">
    <property type="term" value="C:cytoplasm"/>
    <property type="evidence" value="ECO:0007669"/>
    <property type="project" value="UniProtKB-SubCell"/>
</dbReference>
<comment type="similarity">
    <text evidence="3 11">Belongs to the glycosyltransferase group 1 family. Glycosyltransferase 4 subfamily.</text>
</comment>
<evidence type="ECO:0000259" key="12">
    <source>
        <dbReference type="Pfam" id="PF00534"/>
    </source>
</evidence>
<keyword evidence="5 11" id="KW-0963">Cytoplasm</keyword>
<dbReference type="PANTHER" id="PTHR12526">
    <property type="entry name" value="GLYCOSYLTRANSFERASE"/>
    <property type="match status" value="1"/>
</dbReference>
<comment type="subcellular location">
    <subcellularLocation>
        <location evidence="1 11">Cell membrane</location>
        <topology evidence="1 11">Peripheral membrane protein</topology>
    </subcellularLocation>
    <subcellularLocation>
        <location evidence="11">Cytoplasm</location>
    </subcellularLocation>
    <text evidence="11">Cell membrane association requires GtfB.</text>
</comment>
<dbReference type="InterPro" id="IPR014267">
    <property type="entry name" value="GtfA"/>
</dbReference>
<evidence type="ECO:0000256" key="5">
    <source>
        <dbReference type="ARBA" id="ARBA00022490"/>
    </source>
</evidence>
<keyword evidence="15" id="KW-1185">Reference proteome</keyword>
<evidence type="ECO:0000256" key="4">
    <source>
        <dbReference type="ARBA" id="ARBA00022475"/>
    </source>
</evidence>
<dbReference type="AlphaFoldDB" id="A0A1H8YUD3"/>
<accession>A0A1H8YUD3</accession>
<dbReference type="NCBIfam" id="TIGR02918">
    <property type="entry name" value="accessory Sec system glycosyltransferase GtfA"/>
    <property type="match status" value="1"/>
</dbReference>
<feature type="binding site" evidence="11">
    <location>
        <begin position="16"/>
        <end position="19"/>
    </location>
    <ligand>
        <name>UDP</name>
        <dbReference type="ChEBI" id="CHEBI:58223"/>
    </ligand>
</feature>
<evidence type="ECO:0000256" key="7">
    <source>
        <dbReference type="ARBA" id="ARBA00022679"/>
    </source>
</evidence>
<dbReference type="GO" id="GO:0017122">
    <property type="term" value="C:protein N-acetylglucosaminyltransferase complex"/>
    <property type="evidence" value="ECO:0007669"/>
    <property type="project" value="UniProtKB-UniRule"/>
</dbReference>
<evidence type="ECO:0000256" key="1">
    <source>
        <dbReference type="ARBA" id="ARBA00004202"/>
    </source>
</evidence>
<evidence type="ECO:0000256" key="9">
    <source>
        <dbReference type="ARBA" id="ARBA00023136"/>
    </source>
</evidence>
<comment type="subunit">
    <text evidence="11">Forms a heterotetramer with 2 subunits each of GtfA and GtfB. Part of the accessory SecA2/SecY2 protein translocation apparatus.</text>
</comment>
<keyword evidence="6 11" id="KW-0328">Glycosyltransferase</keyword>
<keyword evidence="9 11" id="KW-0472">Membrane</keyword>
<feature type="binding site" evidence="11">
    <location>
        <position position="241"/>
    </location>
    <ligand>
        <name>N-acetyl-D-glucosamine</name>
        <dbReference type="ChEBI" id="CHEBI:506227"/>
    </ligand>
</feature>
<dbReference type="EC" id="2.4.1.-" evidence="11"/>
<comment type="pathway">
    <text evidence="2 11">Protein modification; protein glycosylation.</text>
</comment>
<feature type="domain" description="Glycosyl transferase family 1" evidence="12">
    <location>
        <begin position="317"/>
        <end position="444"/>
    </location>
</feature>
<evidence type="ECO:0000256" key="2">
    <source>
        <dbReference type="ARBA" id="ARBA00004922"/>
    </source>
</evidence>
<dbReference type="GO" id="GO:0005886">
    <property type="term" value="C:plasma membrane"/>
    <property type="evidence" value="ECO:0007669"/>
    <property type="project" value="UniProtKB-SubCell"/>
</dbReference>
<dbReference type="InterPro" id="IPR001296">
    <property type="entry name" value="Glyco_trans_1"/>
</dbReference>